<protein>
    <submittedName>
        <fullName evidence="2">Uncharacterized protein</fullName>
    </submittedName>
</protein>
<name>A0A6G0QQK8_9STRA</name>
<evidence type="ECO:0000256" key="1">
    <source>
        <dbReference type="SAM" id="MobiDB-lite"/>
    </source>
</evidence>
<comment type="caution">
    <text evidence="2">The sequence shown here is derived from an EMBL/GenBank/DDBJ whole genome shotgun (WGS) entry which is preliminary data.</text>
</comment>
<feature type="region of interest" description="Disordered" evidence="1">
    <location>
        <begin position="68"/>
        <end position="103"/>
    </location>
</feature>
<feature type="region of interest" description="Disordered" evidence="1">
    <location>
        <begin position="117"/>
        <end position="136"/>
    </location>
</feature>
<evidence type="ECO:0000313" key="2">
    <source>
        <dbReference type="EMBL" id="KAE9298440.1"/>
    </source>
</evidence>
<gene>
    <name evidence="2" type="ORF">PF008_g23499</name>
</gene>
<sequence length="275" mass="30471">MLPHHFDLWVAGLVIHHRYCQHHLLRRPSHLQRDSYGLEIENGIHEFPSLGTLLRSALPDRAGRAPLLDLMSASPSGGDRSPPSDQASNPEPSPPAPASIASPSRHEDAAFDVLLPDTPLVADPDPGGDGDPDSKPNLLAIVAVGDETAESAPPAAESIRCRVCAHNFAQAYLEHQRRSRAGVAWRQFLAKYVVPAIRRHLCDIDILLDPFFLHFPKPRVLKEWYPRLTGNATTLADALEILDAEEPWRLQYRLNPQDHPAMQIARLVGKFIAPQ</sequence>
<dbReference type="EMBL" id="QXFY01002375">
    <property type="protein sequence ID" value="KAE9298440.1"/>
    <property type="molecule type" value="Genomic_DNA"/>
</dbReference>
<dbReference type="Proteomes" id="UP000486351">
    <property type="component" value="Unassembled WGS sequence"/>
</dbReference>
<proteinExistence type="predicted"/>
<reference evidence="2 3" key="1">
    <citation type="submission" date="2018-09" db="EMBL/GenBank/DDBJ databases">
        <title>Genomic investigation of the strawberry pathogen Phytophthora fragariae indicates pathogenicity is determined by transcriptional variation in three key races.</title>
        <authorList>
            <person name="Adams T.M."/>
            <person name="Armitage A.D."/>
            <person name="Sobczyk M.K."/>
            <person name="Bates H.J."/>
            <person name="Dunwell J.M."/>
            <person name="Nellist C.F."/>
            <person name="Harrison R.J."/>
        </authorList>
    </citation>
    <scope>NUCLEOTIDE SEQUENCE [LARGE SCALE GENOMIC DNA]</scope>
    <source>
        <strain evidence="2 3">NOV-77</strain>
    </source>
</reference>
<feature type="compositionally biased region" description="Low complexity" evidence="1">
    <location>
        <begin position="72"/>
        <end position="90"/>
    </location>
</feature>
<dbReference type="AlphaFoldDB" id="A0A6G0QQK8"/>
<accession>A0A6G0QQK8</accession>
<evidence type="ECO:0000313" key="3">
    <source>
        <dbReference type="Proteomes" id="UP000486351"/>
    </source>
</evidence>
<organism evidence="2 3">
    <name type="scientific">Phytophthora fragariae</name>
    <dbReference type="NCBI Taxonomy" id="53985"/>
    <lineage>
        <taxon>Eukaryota</taxon>
        <taxon>Sar</taxon>
        <taxon>Stramenopiles</taxon>
        <taxon>Oomycota</taxon>
        <taxon>Peronosporomycetes</taxon>
        <taxon>Peronosporales</taxon>
        <taxon>Peronosporaceae</taxon>
        <taxon>Phytophthora</taxon>
    </lineage>
</organism>